<proteinExistence type="predicted"/>
<keyword evidence="2" id="KW-1185">Reference proteome</keyword>
<evidence type="ECO:0000313" key="1">
    <source>
        <dbReference type="EMBL" id="VEL34818.1"/>
    </source>
</evidence>
<evidence type="ECO:0000313" key="2">
    <source>
        <dbReference type="Proteomes" id="UP000784294"/>
    </source>
</evidence>
<protein>
    <submittedName>
        <fullName evidence="1">Uncharacterized protein</fullName>
    </submittedName>
</protein>
<dbReference type="Proteomes" id="UP000784294">
    <property type="component" value="Unassembled WGS sequence"/>
</dbReference>
<dbReference type="EMBL" id="CAAALY010248469">
    <property type="protein sequence ID" value="VEL34818.1"/>
    <property type="molecule type" value="Genomic_DNA"/>
</dbReference>
<gene>
    <name evidence="1" type="ORF">PXEA_LOCUS28258</name>
</gene>
<reference evidence="1" key="1">
    <citation type="submission" date="2018-11" db="EMBL/GenBank/DDBJ databases">
        <authorList>
            <consortium name="Pathogen Informatics"/>
        </authorList>
    </citation>
    <scope>NUCLEOTIDE SEQUENCE</scope>
</reference>
<organism evidence="1 2">
    <name type="scientific">Protopolystoma xenopodis</name>
    <dbReference type="NCBI Taxonomy" id="117903"/>
    <lineage>
        <taxon>Eukaryota</taxon>
        <taxon>Metazoa</taxon>
        <taxon>Spiralia</taxon>
        <taxon>Lophotrochozoa</taxon>
        <taxon>Platyhelminthes</taxon>
        <taxon>Monogenea</taxon>
        <taxon>Polyopisthocotylea</taxon>
        <taxon>Polystomatidea</taxon>
        <taxon>Polystomatidae</taxon>
        <taxon>Protopolystoma</taxon>
    </lineage>
</organism>
<accession>A0A448XEG1</accession>
<dbReference type="AlphaFoldDB" id="A0A448XEG1"/>
<name>A0A448XEG1_9PLAT</name>
<comment type="caution">
    <text evidence="1">The sequence shown here is derived from an EMBL/GenBank/DDBJ whole genome shotgun (WGS) entry which is preliminary data.</text>
</comment>
<sequence>MRLDTEEISQPNLNYGFRVRPGAAEIQTRNSSDVQMSILLGRDSQHPLTEVVSSELDKSTASLRTRLRTADAEACKARQWRGCMEEHIGQNVETTGMKYHEGPKARGLTSELARSVANRSKGESMRQLLSFEQKGCKRW</sequence>